<feature type="transmembrane region" description="Helical" evidence="1">
    <location>
        <begin position="62"/>
        <end position="81"/>
    </location>
</feature>
<evidence type="ECO:0000256" key="1">
    <source>
        <dbReference type="SAM" id="Phobius"/>
    </source>
</evidence>
<dbReference type="KEGG" id="mes:Meso_1576"/>
<keyword evidence="1" id="KW-1133">Transmembrane helix</keyword>
<dbReference type="EMBL" id="CP000390">
    <property type="protein sequence ID" value="ABG62971.1"/>
    <property type="molecule type" value="Genomic_DNA"/>
</dbReference>
<dbReference type="OrthoDB" id="8420687at2"/>
<evidence type="ECO:0000313" key="2">
    <source>
        <dbReference type="EMBL" id="ABG62971.1"/>
    </source>
</evidence>
<feature type="transmembrane region" description="Helical" evidence="1">
    <location>
        <begin position="7"/>
        <end position="31"/>
    </location>
</feature>
<dbReference type="HOGENOM" id="CLU_171021_0_0_5"/>
<accession>Q11I04</accession>
<name>Q11I04_CHESB</name>
<organism evidence="2">
    <name type="scientific">Chelativorans sp. (strain BNC1)</name>
    <dbReference type="NCBI Taxonomy" id="266779"/>
    <lineage>
        <taxon>Bacteria</taxon>
        <taxon>Pseudomonadati</taxon>
        <taxon>Pseudomonadota</taxon>
        <taxon>Alphaproteobacteria</taxon>
        <taxon>Hyphomicrobiales</taxon>
        <taxon>Phyllobacteriaceae</taxon>
        <taxon>Chelativorans</taxon>
    </lineage>
</organism>
<keyword evidence="1" id="KW-0812">Transmembrane</keyword>
<proteinExistence type="predicted"/>
<sequence length="82" mass="8547" precursor="true">MNDSFEAYAVAVIIAFGAITIGGLMAATIAFGERDGFLFSLGAGAAAWLAGYAIFFDRPKSYIAFLAVSILMSIAATLILAF</sequence>
<gene>
    <name evidence="2" type="ordered locus">Meso_1576</name>
</gene>
<reference evidence="2" key="1">
    <citation type="submission" date="2006-06" db="EMBL/GenBank/DDBJ databases">
        <title>Complete sequence of chromosome of Chelativorans sp. BNC1.</title>
        <authorList>
            <consortium name="US DOE Joint Genome Institute"/>
            <person name="Copeland A."/>
            <person name="Lucas S."/>
            <person name="Lapidus A."/>
            <person name="Barry K."/>
            <person name="Detter J.C."/>
            <person name="Glavina del Rio T."/>
            <person name="Hammon N."/>
            <person name="Israni S."/>
            <person name="Dalin E."/>
            <person name="Tice H."/>
            <person name="Pitluck S."/>
            <person name="Chertkov O."/>
            <person name="Brettin T."/>
            <person name="Bruce D."/>
            <person name="Han C."/>
            <person name="Tapia R."/>
            <person name="Gilna P."/>
            <person name="Schmutz J."/>
            <person name="Larimer F."/>
            <person name="Land M."/>
            <person name="Hauser L."/>
            <person name="Kyrpides N."/>
            <person name="Mikhailova N."/>
            <person name="Richardson P."/>
        </authorList>
    </citation>
    <scope>NUCLEOTIDE SEQUENCE</scope>
    <source>
        <strain evidence="2">BNC1</strain>
    </source>
</reference>
<dbReference type="AlphaFoldDB" id="Q11I04"/>
<feature type="transmembrane region" description="Helical" evidence="1">
    <location>
        <begin position="37"/>
        <end position="55"/>
    </location>
</feature>
<dbReference type="eggNOG" id="ENOG503141E">
    <property type="taxonomic scope" value="Bacteria"/>
</dbReference>
<keyword evidence="1" id="KW-0472">Membrane</keyword>
<protein>
    <submittedName>
        <fullName evidence="2">Uncharacterized protein</fullName>
    </submittedName>
</protein>